<evidence type="ECO:0000313" key="2">
    <source>
        <dbReference type="EMBL" id="GHE16084.1"/>
    </source>
</evidence>
<evidence type="ECO:0000256" key="1">
    <source>
        <dbReference type="SAM" id="MobiDB-lite"/>
    </source>
</evidence>
<sequence>MHVTDVPEDLIELERTAELERARLAGVSGKGYDAQWRRWREASEAAQAAATAHAEETGRNRYELVQSVKKAVRHIEEDSAEYQYHRRKACPWRAGEVAARHIRQRISRRRRVRPGAGRGGGTRRRLPRP</sequence>
<dbReference type="Proteomes" id="UP000655443">
    <property type="component" value="Unassembled WGS sequence"/>
</dbReference>
<feature type="region of interest" description="Disordered" evidence="1">
    <location>
        <begin position="106"/>
        <end position="129"/>
    </location>
</feature>
<proteinExistence type="predicted"/>
<accession>A0A919D8C1</accession>
<organism evidence="2 3">
    <name type="scientific">Streptomyces alanosinicus</name>
    <dbReference type="NCBI Taxonomy" id="68171"/>
    <lineage>
        <taxon>Bacteria</taxon>
        <taxon>Bacillati</taxon>
        <taxon>Actinomycetota</taxon>
        <taxon>Actinomycetes</taxon>
        <taxon>Kitasatosporales</taxon>
        <taxon>Streptomycetaceae</taxon>
        <taxon>Streptomyces</taxon>
    </lineage>
</organism>
<dbReference type="EMBL" id="BMVG01000074">
    <property type="protein sequence ID" value="GHE16084.1"/>
    <property type="molecule type" value="Genomic_DNA"/>
</dbReference>
<comment type="caution">
    <text evidence="2">The sequence shown here is derived from an EMBL/GenBank/DDBJ whole genome shotgun (WGS) entry which is preliminary data.</text>
</comment>
<name>A0A919D8C1_9ACTN</name>
<gene>
    <name evidence="2" type="ORF">GCM10010339_92840</name>
</gene>
<keyword evidence="3" id="KW-1185">Reference proteome</keyword>
<reference evidence="2" key="2">
    <citation type="submission" date="2020-09" db="EMBL/GenBank/DDBJ databases">
        <authorList>
            <person name="Sun Q."/>
            <person name="Ohkuma M."/>
        </authorList>
    </citation>
    <scope>NUCLEOTIDE SEQUENCE</scope>
    <source>
        <strain evidence="2">JCM 4714</strain>
    </source>
</reference>
<reference evidence="2" key="1">
    <citation type="journal article" date="2014" name="Int. J. Syst. Evol. Microbiol.">
        <title>Complete genome sequence of Corynebacterium casei LMG S-19264T (=DSM 44701T), isolated from a smear-ripened cheese.</title>
        <authorList>
            <consortium name="US DOE Joint Genome Institute (JGI-PGF)"/>
            <person name="Walter F."/>
            <person name="Albersmeier A."/>
            <person name="Kalinowski J."/>
            <person name="Ruckert C."/>
        </authorList>
    </citation>
    <scope>NUCLEOTIDE SEQUENCE</scope>
    <source>
        <strain evidence="2">JCM 4714</strain>
    </source>
</reference>
<protein>
    <submittedName>
        <fullName evidence="2">Uncharacterized protein</fullName>
    </submittedName>
</protein>
<dbReference type="AlphaFoldDB" id="A0A919D8C1"/>
<evidence type="ECO:0000313" key="3">
    <source>
        <dbReference type="Proteomes" id="UP000655443"/>
    </source>
</evidence>